<reference evidence="2" key="2">
    <citation type="submission" date="2025-09" db="UniProtKB">
        <authorList>
            <consortium name="Ensembl"/>
        </authorList>
    </citation>
    <scope>IDENTIFICATION</scope>
</reference>
<evidence type="ECO:0000313" key="2">
    <source>
        <dbReference type="Ensembl" id="ENSSLDP00000001053.1"/>
    </source>
</evidence>
<dbReference type="AlphaFoldDB" id="A0A3B4WHJ5"/>
<keyword evidence="3" id="KW-1185">Reference proteome</keyword>
<name>A0A3B4WHJ5_SERLL</name>
<reference evidence="2" key="1">
    <citation type="submission" date="2025-08" db="UniProtKB">
        <authorList>
            <consortium name="Ensembl"/>
        </authorList>
    </citation>
    <scope>IDENTIFICATION</scope>
</reference>
<dbReference type="PANTHER" id="PTHR31025">
    <property type="entry name" value="SI:CH211-196P9.1-RELATED"/>
    <property type="match status" value="1"/>
</dbReference>
<dbReference type="PANTHER" id="PTHR31025:SF19">
    <property type="entry name" value="SI:CH73-42K18.1-RELATED"/>
    <property type="match status" value="1"/>
</dbReference>
<feature type="region of interest" description="Disordered" evidence="1">
    <location>
        <begin position="229"/>
        <end position="252"/>
    </location>
</feature>
<proteinExistence type="predicted"/>
<dbReference type="Proteomes" id="UP000261360">
    <property type="component" value="Unplaced"/>
</dbReference>
<dbReference type="GeneTree" id="ENSGT00950000182912"/>
<evidence type="ECO:0000313" key="3">
    <source>
        <dbReference type="Proteomes" id="UP000261360"/>
    </source>
</evidence>
<organism evidence="2 3">
    <name type="scientific">Seriola lalandi dorsalis</name>
    <dbReference type="NCBI Taxonomy" id="1841481"/>
    <lineage>
        <taxon>Eukaryota</taxon>
        <taxon>Metazoa</taxon>
        <taxon>Chordata</taxon>
        <taxon>Craniata</taxon>
        <taxon>Vertebrata</taxon>
        <taxon>Euteleostomi</taxon>
        <taxon>Actinopterygii</taxon>
        <taxon>Neopterygii</taxon>
        <taxon>Teleostei</taxon>
        <taxon>Neoteleostei</taxon>
        <taxon>Acanthomorphata</taxon>
        <taxon>Carangaria</taxon>
        <taxon>Carangiformes</taxon>
        <taxon>Carangidae</taxon>
        <taxon>Seriola</taxon>
    </lineage>
</organism>
<protein>
    <submittedName>
        <fullName evidence="2">Uncharacterized protein</fullName>
    </submittedName>
</protein>
<dbReference type="Ensembl" id="ENSSLDT00000001122.1">
    <property type="protein sequence ID" value="ENSSLDP00000001053.1"/>
    <property type="gene ID" value="ENSSLDG00000000901.1"/>
</dbReference>
<accession>A0A3B4WHJ5</accession>
<sequence length="401" mass="44613">MISSFSDNVQQHLLATHAPQNTVLTATCVSIDGINYVADRVVSVGACAGLPEFRQIQTVRAVVAENDIRKVTFHERPNTLELKKRLDHTSSSASALSSALTLSSPRLSDTEILPCTEETSPLTSCDPWPSTFEVPYFSVNIEYRLRQGNLIYMRDGTRMSVSRDMKHDILQKLAEDLYKFSAYPQDEHFSTVAAALIAKHPCLAEPGSATGCYGWKNNLKLKMGHLRSKMQQNPEGEPPGKSLTRPRRSETNFFPDFPQGQDASTLEFQVNQLMNQTFSLRHKEIVEEQPSVKQIKQVFCFVSIDTDAIADVTQVPVGVLTVIPEDRQQPGPHALHLEPSSIALILEGNIVMDDLGSHAQTFCVTFGLIYNTFDFIVRVMLNLGVGNLRPKLQSLKNALLQ</sequence>
<evidence type="ECO:0000256" key="1">
    <source>
        <dbReference type="SAM" id="MobiDB-lite"/>
    </source>
</evidence>